<evidence type="ECO:0000256" key="2">
    <source>
        <dbReference type="SAM" id="Phobius"/>
    </source>
</evidence>
<dbReference type="GO" id="GO:0022857">
    <property type="term" value="F:transmembrane transporter activity"/>
    <property type="evidence" value="ECO:0007669"/>
    <property type="project" value="UniProtKB-UniRule"/>
</dbReference>
<evidence type="ECO:0000259" key="3">
    <source>
        <dbReference type="Pfam" id="PF06808"/>
    </source>
</evidence>
<feature type="transmembrane region" description="Helical" evidence="2">
    <location>
        <begin position="587"/>
        <end position="605"/>
    </location>
</feature>
<proteinExistence type="predicted"/>
<dbReference type="Proteomes" id="UP000000238">
    <property type="component" value="Chromosome"/>
</dbReference>
<evidence type="ECO:0000313" key="4">
    <source>
        <dbReference type="EMBL" id="ABC27824.1"/>
    </source>
</evidence>
<comment type="subcellular location">
    <subcellularLocation>
        <location evidence="1">Cell inner membrane</location>
        <topology evidence="1">Multi-pass membrane protein</topology>
    </subcellularLocation>
</comment>
<dbReference type="NCBIfam" id="TIGR02123">
    <property type="entry name" value="TRAP_fused"/>
    <property type="match status" value="1"/>
</dbReference>
<feature type="transmembrane region" description="Helical" evidence="2">
    <location>
        <begin position="294"/>
        <end position="313"/>
    </location>
</feature>
<dbReference type="eggNOG" id="COG4666">
    <property type="taxonomic scope" value="Bacteria"/>
</dbReference>
<feature type="transmembrane region" description="Helical" evidence="2">
    <location>
        <begin position="399"/>
        <end position="417"/>
    </location>
</feature>
<feature type="transmembrane region" description="Helical" evidence="2">
    <location>
        <begin position="99"/>
        <end position="115"/>
    </location>
</feature>
<keyword evidence="1" id="KW-0813">Transport</keyword>
<evidence type="ECO:0000313" key="5">
    <source>
        <dbReference type="Proteomes" id="UP000000238"/>
    </source>
</evidence>
<keyword evidence="2" id="KW-0812">Transmembrane</keyword>
<organism evidence="4 5">
    <name type="scientific">Hahella chejuensis (strain KCTC 2396)</name>
    <dbReference type="NCBI Taxonomy" id="349521"/>
    <lineage>
        <taxon>Bacteria</taxon>
        <taxon>Pseudomonadati</taxon>
        <taxon>Pseudomonadota</taxon>
        <taxon>Gammaproteobacteria</taxon>
        <taxon>Oceanospirillales</taxon>
        <taxon>Hahellaceae</taxon>
        <taxon>Hahella</taxon>
    </lineage>
</organism>
<dbReference type="OrthoDB" id="9759894at2"/>
<feature type="transmembrane region" description="Helical" evidence="2">
    <location>
        <begin position="363"/>
        <end position="379"/>
    </location>
</feature>
<keyword evidence="1" id="KW-0997">Cell inner membrane</keyword>
<comment type="function">
    <text evidence="1">Part of the tripartite ATP-independent periplasmic (TRAP) transport system.</text>
</comment>
<gene>
    <name evidence="4" type="ordered locus">HCH_00934</name>
</gene>
<reference evidence="4 5" key="1">
    <citation type="journal article" date="2005" name="Nucleic Acids Res.">
        <title>Genomic blueprint of Hahella chejuensis, a marine microbe producing an algicidal agent.</title>
        <authorList>
            <person name="Jeong H."/>
            <person name="Yim J.H."/>
            <person name="Lee C."/>
            <person name="Choi S.-H."/>
            <person name="Park Y.K."/>
            <person name="Yoon S.H."/>
            <person name="Hur C.-G."/>
            <person name="Kang H.-Y."/>
            <person name="Kim D."/>
            <person name="Lee H.H."/>
            <person name="Park K.H."/>
            <person name="Park S.-H."/>
            <person name="Park H.-S."/>
            <person name="Lee H.K."/>
            <person name="Oh T.K."/>
            <person name="Kim J.F."/>
        </authorList>
    </citation>
    <scope>NUCLEOTIDE SEQUENCE [LARGE SCALE GENOMIC DNA]</scope>
    <source>
        <strain evidence="4 5">KCTC 2396</strain>
    </source>
</reference>
<keyword evidence="1" id="KW-1003">Cell membrane</keyword>
<dbReference type="STRING" id="349521.HCH_00934"/>
<protein>
    <submittedName>
        <fullName evidence="4">TRAP-type uncharacterized transport system, fused permease components</fullName>
    </submittedName>
</protein>
<evidence type="ECO:0000256" key="1">
    <source>
        <dbReference type="RuleBase" id="RU369079"/>
    </source>
</evidence>
<dbReference type="Pfam" id="PF06808">
    <property type="entry name" value="DctM"/>
    <property type="match status" value="1"/>
</dbReference>
<feature type="transmembrane region" description="Helical" evidence="2">
    <location>
        <begin position="213"/>
        <end position="235"/>
    </location>
</feature>
<sequence>MSQSATEWSQLRDSRVFFYAAVVVSLIHIVINMTGWISGFWPNVIHFIGFAWLCVGWYVARDASKKLKLFNYSLAAATTAATLWLFFSEDTIYERGFHLTWADWMAGCVVVLASLELTRRMAGWLIPTLIIIALGYVAWWGQYLPGVFRFSGLSLETIMFRSLFGDDGMFGSIATISSSFVMMFILFGAFLVRSGAGDFIIDLAKRSAGKMHGGPGLIAVIASGLTGTISGSAVANTASTGVITIPLMKKAGYSPRFSAGVEAAASTGGQLMPPIMGAGAFVMANYTQIPYTDIVVVSFLPALLYFLTIAAFVRLQAKKEGLKPIEEGSPEPLSVLMKRGGYSFLIPIVLLIGLLIWGLSPTYAAGFAILAVIAASWLTPNRMGFTAICDALALGAKNMVMTALLLISVGLLVNVVATTGIGNTFSFMIVQWAGGQLWIAILLIALASLVLGMGLPVTAAYIMVATIAAPALQQLILQNQLVDLLVAGQLPETARVTLQFMAGVTDVDLSQPIPYDQAAALVGGISRDILPTLLDVAIAPEMITLALLSAHMIIFWLSQDSNVTPPVCLTAFTAAAIAKTSPMAAGLSAWSLAKALYIVPFLFAYTPFLSGDWGEALQIFVFSAFGLYAFAAVFVGWLGQALNPVMRLLVFVAALLLLWPLSLWWHLGGLGMLIALRLLNRTRRSSGDAPRIQTQ</sequence>
<dbReference type="InterPro" id="IPR010656">
    <property type="entry name" value="DctM"/>
</dbReference>
<name>Q2SNF0_HAHCH</name>
<keyword evidence="2" id="KW-0472">Membrane</keyword>
<feature type="transmembrane region" description="Helical" evidence="2">
    <location>
        <begin position="169"/>
        <end position="192"/>
    </location>
</feature>
<dbReference type="EMBL" id="CP000155">
    <property type="protein sequence ID" value="ABC27824.1"/>
    <property type="molecule type" value="Genomic_DNA"/>
</dbReference>
<feature type="transmembrane region" description="Helical" evidence="2">
    <location>
        <begin position="617"/>
        <end position="638"/>
    </location>
</feature>
<dbReference type="PANTHER" id="PTHR43849">
    <property type="entry name" value="BLL3936 PROTEIN"/>
    <property type="match status" value="1"/>
</dbReference>
<feature type="transmembrane region" description="Helical" evidence="2">
    <location>
        <begin position="340"/>
        <end position="357"/>
    </location>
</feature>
<feature type="transmembrane region" description="Helical" evidence="2">
    <location>
        <begin position="16"/>
        <end position="37"/>
    </location>
</feature>
<dbReference type="GO" id="GO:0005886">
    <property type="term" value="C:plasma membrane"/>
    <property type="evidence" value="ECO:0007669"/>
    <property type="project" value="UniProtKB-SubCell"/>
</dbReference>
<dbReference type="HOGENOM" id="CLU_007041_3_1_6"/>
<feature type="transmembrane region" description="Helical" evidence="2">
    <location>
        <begin position="122"/>
        <end position="141"/>
    </location>
</feature>
<dbReference type="RefSeq" id="WP_011394899.1">
    <property type="nucleotide sequence ID" value="NC_007645.1"/>
</dbReference>
<keyword evidence="5" id="KW-1185">Reference proteome</keyword>
<feature type="transmembrane region" description="Helical" evidence="2">
    <location>
        <begin position="437"/>
        <end position="464"/>
    </location>
</feature>
<feature type="transmembrane region" description="Helical" evidence="2">
    <location>
        <begin position="69"/>
        <end position="87"/>
    </location>
</feature>
<dbReference type="PANTHER" id="PTHR43849:SF2">
    <property type="entry name" value="BLL3936 PROTEIN"/>
    <property type="match status" value="1"/>
</dbReference>
<feature type="transmembrane region" description="Helical" evidence="2">
    <location>
        <begin position="43"/>
        <end position="60"/>
    </location>
</feature>
<accession>Q2SNF0</accession>
<feature type="transmembrane region" description="Helical" evidence="2">
    <location>
        <begin position="650"/>
        <end position="676"/>
    </location>
</feature>
<dbReference type="KEGG" id="hch:HCH_00934"/>
<dbReference type="InterPro" id="IPR011853">
    <property type="entry name" value="TRAP_DctM-Dct_fused"/>
</dbReference>
<feature type="domain" description="TRAP C4-dicarboxylate transport system permease DctM subunit" evidence="3">
    <location>
        <begin position="109"/>
        <end position="607"/>
    </location>
</feature>
<dbReference type="AlphaFoldDB" id="Q2SNF0"/>
<keyword evidence="2" id="KW-1133">Transmembrane helix</keyword>